<accession>A0A5C7ADB9</accession>
<gene>
    <name evidence="1" type="ORF">ES711_14845</name>
</gene>
<dbReference type="Proteomes" id="UP000321734">
    <property type="component" value="Unassembled WGS sequence"/>
</dbReference>
<evidence type="ECO:0000313" key="1">
    <source>
        <dbReference type="EMBL" id="TXE05839.1"/>
    </source>
</evidence>
<name>A0A5C7ADB9_9FLAO</name>
<dbReference type="RefSeq" id="WP_146894091.1">
    <property type="nucleotide sequence ID" value="NZ_VORX01000009.1"/>
</dbReference>
<dbReference type="InterPro" id="IPR029063">
    <property type="entry name" value="SAM-dependent_MTases_sf"/>
</dbReference>
<keyword evidence="2" id="KW-1185">Reference proteome</keyword>
<comment type="caution">
    <text evidence="1">The sequence shown here is derived from an EMBL/GenBank/DDBJ whole genome shotgun (WGS) entry which is preliminary data.</text>
</comment>
<evidence type="ECO:0008006" key="3">
    <source>
        <dbReference type="Google" id="ProtNLM"/>
    </source>
</evidence>
<organism evidence="1 2">
    <name type="scientific">Gelidibacter salicanalis</name>
    <dbReference type="NCBI Taxonomy" id="291193"/>
    <lineage>
        <taxon>Bacteria</taxon>
        <taxon>Pseudomonadati</taxon>
        <taxon>Bacteroidota</taxon>
        <taxon>Flavobacteriia</taxon>
        <taxon>Flavobacteriales</taxon>
        <taxon>Flavobacteriaceae</taxon>
        <taxon>Gelidibacter</taxon>
    </lineage>
</organism>
<dbReference type="AlphaFoldDB" id="A0A5C7ADB9"/>
<sequence length="240" mass="28076">MIKRIKALIQENRISHKNTRLLLQEQNWAHVFHDSIRGVDYLENLPLNIGRYAGGYAFFYLLHRILRDHKPKSILEFGLGESSKFVSTYINNYLPQTTYLIIEHNQEWLDVFNSQFQLPVTTQVAICPLILKDVKGYESNHYQNLKTVISQPYNLYIIDGPNGSERYSRYDIIETILRLGKSDDFIILLDDCNRKGEQDTLKDILKYFKTENIKVHYGTYQGQKTVVVIASAKYQFINSM</sequence>
<dbReference type="EMBL" id="VORX01000009">
    <property type="protein sequence ID" value="TXE05839.1"/>
    <property type="molecule type" value="Genomic_DNA"/>
</dbReference>
<evidence type="ECO:0000313" key="2">
    <source>
        <dbReference type="Proteomes" id="UP000321734"/>
    </source>
</evidence>
<dbReference type="Gene3D" id="3.40.50.150">
    <property type="entry name" value="Vaccinia Virus protein VP39"/>
    <property type="match status" value="1"/>
</dbReference>
<reference evidence="1 2" key="1">
    <citation type="submission" date="2019-08" db="EMBL/GenBank/DDBJ databases">
        <title>Genome sequence of Gelidibacter salicanalis IC162T.</title>
        <authorList>
            <person name="Bowman J.P."/>
        </authorList>
    </citation>
    <scope>NUCLEOTIDE SEQUENCE [LARGE SCALE GENOMIC DNA]</scope>
    <source>
        <strain evidence="1 2">IC162</strain>
    </source>
</reference>
<proteinExistence type="predicted"/>
<dbReference type="OrthoDB" id="668882at2"/>
<protein>
    <recommendedName>
        <fullName evidence="3">Class I SAM-dependent methyltransferase</fullName>
    </recommendedName>
</protein>